<evidence type="ECO:0000313" key="8">
    <source>
        <dbReference type="Proteomes" id="UP000830375"/>
    </source>
</evidence>
<keyword evidence="3 6" id="KW-1133">Transmembrane helix</keyword>
<evidence type="ECO:0000256" key="6">
    <source>
        <dbReference type="SAM" id="Phobius"/>
    </source>
</evidence>
<name>A0ABQ8MVJ3_LABRO</name>
<evidence type="ECO:0000256" key="3">
    <source>
        <dbReference type="ARBA" id="ARBA00022989"/>
    </source>
</evidence>
<evidence type="ECO:0000256" key="2">
    <source>
        <dbReference type="ARBA" id="ARBA00022692"/>
    </source>
</evidence>
<evidence type="ECO:0000256" key="1">
    <source>
        <dbReference type="ARBA" id="ARBA00004141"/>
    </source>
</evidence>
<dbReference type="EMBL" id="JACTAM010000003">
    <property type="protein sequence ID" value="KAI2666860.1"/>
    <property type="molecule type" value="Genomic_DNA"/>
</dbReference>
<dbReference type="PANTHER" id="PTHR16100">
    <property type="entry name" value="PHOSPHOINOSITIDE-INTERACTING PROTEIN FAMILY MEMBER"/>
    <property type="match status" value="1"/>
</dbReference>
<accession>A0ABQ8MVJ3</accession>
<feature type="compositionally biased region" description="Polar residues" evidence="5">
    <location>
        <begin position="262"/>
        <end position="276"/>
    </location>
</feature>
<dbReference type="Proteomes" id="UP000830375">
    <property type="component" value="Unassembled WGS sequence"/>
</dbReference>
<gene>
    <name evidence="7" type="ORF">H4Q32_027417</name>
</gene>
<feature type="compositionally biased region" description="Low complexity" evidence="5">
    <location>
        <begin position="303"/>
        <end position="319"/>
    </location>
</feature>
<keyword evidence="2 6" id="KW-0812">Transmembrane</keyword>
<feature type="compositionally biased region" description="Polar residues" evidence="5">
    <location>
        <begin position="243"/>
        <end position="253"/>
    </location>
</feature>
<evidence type="ECO:0000313" key="7">
    <source>
        <dbReference type="EMBL" id="KAI2666860.1"/>
    </source>
</evidence>
<reference evidence="7 8" key="1">
    <citation type="submission" date="2022-01" db="EMBL/GenBank/DDBJ databases">
        <title>A high-quality chromosome-level genome assembly of rohu carp, Labeo rohita.</title>
        <authorList>
            <person name="Arick M.A. II"/>
            <person name="Hsu C.-Y."/>
            <person name="Magbanua Z."/>
            <person name="Pechanova O."/>
            <person name="Grover C."/>
            <person name="Miller E."/>
            <person name="Thrash A."/>
            <person name="Ezzel L."/>
            <person name="Alam S."/>
            <person name="Benzie J."/>
            <person name="Hamilton M."/>
            <person name="Karsi A."/>
            <person name="Lawrence M.L."/>
            <person name="Peterson D.G."/>
        </authorList>
    </citation>
    <scope>NUCLEOTIDE SEQUENCE [LARGE SCALE GENOMIC DNA]</scope>
    <source>
        <strain evidence="8">BAU-BD-2019</strain>
        <tissue evidence="7">Blood</tissue>
    </source>
</reference>
<comment type="subcellular location">
    <subcellularLocation>
        <location evidence="1">Membrane</location>
        <topology evidence="1">Multi-pass membrane protein</topology>
    </subcellularLocation>
</comment>
<comment type="caution">
    <text evidence="7">The sequence shown here is derived from an EMBL/GenBank/DDBJ whole genome shotgun (WGS) entry which is preliminary data.</text>
</comment>
<evidence type="ECO:0000256" key="4">
    <source>
        <dbReference type="ARBA" id="ARBA00023136"/>
    </source>
</evidence>
<dbReference type="Pfam" id="PF16311">
    <property type="entry name" value="TMEM100"/>
    <property type="match status" value="1"/>
</dbReference>
<keyword evidence="4 6" id="KW-0472">Membrane</keyword>
<proteinExistence type="predicted"/>
<protein>
    <submittedName>
        <fullName evidence="7">Transmembrane protein 100</fullName>
    </submittedName>
</protein>
<feature type="region of interest" description="Disordered" evidence="5">
    <location>
        <begin position="230"/>
        <end position="365"/>
    </location>
</feature>
<evidence type="ECO:0000256" key="5">
    <source>
        <dbReference type="SAM" id="MobiDB-lite"/>
    </source>
</evidence>
<sequence>MLPWLRFLIKTIRRSPYLTSAKIVLSPSRHPLYRMHALILSQAREWVDAISYYGILRQSAAAANQELWAAPSAARLRPSLLATYIAELILSARVFNVLLQAREAESRGTDKPTDIVTSSGKMGCTTGHFTCQPQTAAAPTLEGQSQDGAPKVPEVLSSLERLSQATGGMEKSWYRCIFPFGIISLVIGVAGTGVTYAYNDLPQTKVVSMVLLIVGLVLVLMATTCWTVHKKKRRKKKEGGQVLSENPVKNTPQGWHEGSPESRMQFTVAQQVSGIKTSLERDTHPRTHTHRTLNTSREPLAEPLLSSTPLSVSSIPVTPKKWASGGNRTPRRKRSSPPSPSHVIRPSGDTLEPAAADQDRRKARTGEVENVSVCMCVCVLDGLERQDTCSASFAVSPPSIVALMI</sequence>
<keyword evidence="8" id="KW-1185">Reference proteome</keyword>
<dbReference type="PANTHER" id="PTHR16100:SF5">
    <property type="entry name" value="TRANSMEMBRANE PROTEIN 100"/>
    <property type="match status" value="1"/>
</dbReference>
<feature type="transmembrane region" description="Helical" evidence="6">
    <location>
        <begin position="210"/>
        <end position="228"/>
    </location>
</feature>
<dbReference type="InterPro" id="IPR032536">
    <property type="entry name" value="TMEM100"/>
</dbReference>
<organism evidence="7 8">
    <name type="scientific">Labeo rohita</name>
    <name type="common">Indian major carp</name>
    <name type="synonym">Cyprinus rohita</name>
    <dbReference type="NCBI Taxonomy" id="84645"/>
    <lineage>
        <taxon>Eukaryota</taxon>
        <taxon>Metazoa</taxon>
        <taxon>Chordata</taxon>
        <taxon>Craniata</taxon>
        <taxon>Vertebrata</taxon>
        <taxon>Euteleostomi</taxon>
        <taxon>Actinopterygii</taxon>
        <taxon>Neopterygii</taxon>
        <taxon>Teleostei</taxon>
        <taxon>Ostariophysi</taxon>
        <taxon>Cypriniformes</taxon>
        <taxon>Cyprinidae</taxon>
        <taxon>Labeoninae</taxon>
        <taxon>Labeonini</taxon>
        <taxon>Labeo</taxon>
    </lineage>
</organism>
<feature type="transmembrane region" description="Helical" evidence="6">
    <location>
        <begin position="177"/>
        <end position="198"/>
    </location>
</feature>